<dbReference type="PROSITE" id="PS50206">
    <property type="entry name" value="RHODANESE_3"/>
    <property type="match status" value="1"/>
</dbReference>
<dbReference type="InterPro" id="IPR001763">
    <property type="entry name" value="Rhodanese-like_dom"/>
</dbReference>
<proteinExistence type="inferred from homology"/>
<dbReference type="InterPro" id="IPR036188">
    <property type="entry name" value="FAD/NAD-bd_sf"/>
</dbReference>
<evidence type="ECO:0000256" key="4">
    <source>
        <dbReference type="ARBA" id="ARBA00022827"/>
    </source>
</evidence>
<dbReference type="SMART" id="SM00450">
    <property type="entry name" value="RHOD"/>
    <property type="match status" value="1"/>
</dbReference>
<dbReference type="SUPFAM" id="SSF51905">
    <property type="entry name" value="FAD/NAD(P)-binding domain"/>
    <property type="match status" value="1"/>
</dbReference>
<evidence type="ECO:0000256" key="2">
    <source>
        <dbReference type="ARBA" id="ARBA00009130"/>
    </source>
</evidence>
<evidence type="ECO:0000256" key="1">
    <source>
        <dbReference type="ARBA" id="ARBA00001974"/>
    </source>
</evidence>
<dbReference type="SUPFAM" id="SSF55424">
    <property type="entry name" value="FAD/NAD-linked reductases, dimerisation (C-terminal) domain"/>
    <property type="match status" value="1"/>
</dbReference>
<feature type="domain" description="Rhodanese" evidence="7">
    <location>
        <begin position="480"/>
        <end position="568"/>
    </location>
</feature>
<dbReference type="InterPro" id="IPR050260">
    <property type="entry name" value="FAD-bd_OxRdtase"/>
</dbReference>
<dbReference type="PRINTS" id="PR00368">
    <property type="entry name" value="FADPNR"/>
</dbReference>
<dbReference type="PRINTS" id="PR00411">
    <property type="entry name" value="PNDRDTASEI"/>
</dbReference>
<dbReference type="EMBL" id="JH600068">
    <property type="protein sequence ID" value="EIG53779.1"/>
    <property type="molecule type" value="Genomic_DNA"/>
</dbReference>
<dbReference type="PANTHER" id="PTHR43429:SF1">
    <property type="entry name" value="NAD(P)H SULFUR OXIDOREDUCTASE (COA-DEPENDENT)"/>
    <property type="match status" value="1"/>
</dbReference>
<comment type="cofactor">
    <cofactor evidence="1">
        <name>FAD</name>
        <dbReference type="ChEBI" id="CHEBI:57692"/>
    </cofactor>
</comment>
<keyword evidence="5" id="KW-0560">Oxidoreductase</keyword>
<name>I2Q1X3_9BACT</name>
<dbReference type="STRING" id="596152.DesU5LDRAFT_2111"/>
<accession>I2Q1X3</accession>
<keyword evidence="4" id="KW-0274">FAD</keyword>
<keyword evidence="3" id="KW-0285">Flavoprotein</keyword>
<dbReference type="Pfam" id="PF07992">
    <property type="entry name" value="Pyr_redox_2"/>
    <property type="match status" value="1"/>
</dbReference>
<dbReference type="eggNOG" id="COG0607">
    <property type="taxonomic scope" value="Bacteria"/>
</dbReference>
<dbReference type="AlphaFoldDB" id="I2Q1X3"/>
<evidence type="ECO:0000256" key="6">
    <source>
        <dbReference type="ARBA" id="ARBA00023284"/>
    </source>
</evidence>
<dbReference type="Pfam" id="PF00581">
    <property type="entry name" value="Rhodanese"/>
    <property type="match status" value="1"/>
</dbReference>
<dbReference type="InterPro" id="IPR023753">
    <property type="entry name" value="FAD/NAD-binding_dom"/>
</dbReference>
<dbReference type="OrthoDB" id="9769238at2"/>
<keyword evidence="6" id="KW-0676">Redox-active center</keyword>
<evidence type="ECO:0000256" key="3">
    <source>
        <dbReference type="ARBA" id="ARBA00022630"/>
    </source>
</evidence>
<organism evidence="8">
    <name type="scientific">Desulfovibrio sp. U5L</name>
    <dbReference type="NCBI Taxonomy" id="596152"/>
    <lineage>
        <taxon>Bacteria</taxon>
        <taxon>Pseudomonadati</taxon>
        <taxon>Thermodesulfobacteriota</taxon>
        <taxon>Desulfovibrionia</taxon>
        <taxon>Desulfovibrionales</taxon>
        <taxon>Desulfovibrionaceae</taxon>
        <taxon>Desulfovibrio</taxon>
    </lineage>
</organism>
<evidence type="ECO:0000256" key="5">
    <source>
        <dbReference type="ARBA" id="ARBA00023002"/>
    </source>
</evidence>
<dbReference type="InterPro" id="IPR004099">
    <property type="entry name" value="Pyr_nucl-diS_OxRdtase_dimer"/>
</dbReference>
<evidence type="ECO:0000259" key="7">
    <source>
        <dbReference type="PROSITE" id="PS50206"/>
    </source>
</evidence>
<dbReference type="PANTHER" id="PTHR43429">
    <property type="entry name" value="PYRIDINE NUCLEOTIDE-DISULFIDE OXIDOREDUCTASE DOMAIN-CONTAINING"/>
    <property type="match status" value="1"/>
</dbReference>
<dbReference type="Gene3D" id="3.40.250.10">
    <property type="entry name" value="Rhodanese-like domain"/>
    <property type="match status" value="1"/>
</dbReference>
<dbReference type="Pfam" id="PF02852">
    <property type="entry name" value="Pyr_redox_dim"/>
    <property type="match status" value="1"/>
</dbReference>
<protein>
    <submittedName>
        <fullName evidence="8">NAD(P)H-nitrite reductase</fullName>
    </submittedName>
</protein>
<dbReference type="GO" id="GO:0016491">
    <property type="term" value="F:oxidoreductase activity"/>
    <property type="evidence" value="ECO:0007669"/>
    <property type="project" value="UniProtKB-KW"/>
</dbReference>
<dbReference type="InterPro" id="IPR016156">
    <property type="entry name" value="FAD/NAD-linked_Rdtase_dimer_sf"/>
</dbReference>
<dbReference type="HOGENOM" id="CLU_003291_1_2_7"/>
<dbReference type="CDD" id="cd00158">
    <property type="entry name" value="RHOD"/>
    <property type="match status" value="1"/>
</dbReference>
<reference evidence="8" key="1">
    <citation type="submission" date="2011-11" db="EMBL/GenBank/DDBJ databases">
        <title>Improved High-Quality Draft sequence of Desulfovibrio sp. U5L.</title>
        <authorList>
            <consortium name="US DOE Joint Genome Institute"/>
            <person name="Lucas S."/>
            <person name="Han J."/>
            <person name="Lapidus A."/>
            <person name="Cheng J.-F."/>
            <person name="Goodwin L."/>
            <person name="Pitluck S."/>
            <person name="Peters L."/>
            <person name="Ovchinnikova G."/>
            <person name="Held B."/>
            <person name="Detter J.C."/>
            <person name="Han C."/>
            <person name="Tapia R."/>
            <person name="Land M."/>
            <person name="Hauser L."/>
            <person name="Kyrpides N."/>
            <person name="Ivanova N."/>
            <person name="Pagani I."/>
            <person name="Gabster J."/>
            <person name="Walker C."/>
            <person name="Stolyar S."/>
            <person name="Stahl D."/>
            <person name="Arkin A."/>
            <person name="Dehal P."/>
            <person name="Hazen T."/>
            <person name="Woyke T."/>
        </authorList>
    </citation>
    <scope>NUCLEOTIDE SEQUENCE [LARGE SCALE GENOMIC DNA]</scope>
    <source>
        <strain evidence="8">U5L</strain>
    </source>
</reference>
<dbReference type="SUPFAM" id="SSF52821">
    <property type="entry name" value="Rhodanese/Cell cycle control phosphatase"/>
    <property type="match status" value="1"/>
</dbReference>
<evidence type="ECO:0000313" key="8">
    <source>
        <dbReference type="EMBL" id="EIG53779.1"/>
    </source>
</evidence>
<dbReference type="Gene3D" id="3.50.50.60">
    <property type="entry name" value="FAD/NAD(P)-binding domain"/>
    <property type="match status" value="2"/>
</dbReference>
<comment type="similarity">
    <text evidence="2">Belongs to the class-III pyridine nucleotide-disulfide oxidoreductase family.</text>
</comment>
<dbReference type="eggNOG" id="COG0446">
    <property type="taxonomic scope" value="Bacteria"/>
</dbReference>
<sequence>MTRKRIVVIGGTAAGPKAASRAKRLDPEAEVTLLQKAPELSMASCGYPYFVAGSVADRSALLATPAGVVRDPAFFAGAKGIAALVGTEATAIDRQAKTVSWQRPATGETGHLPYDKLILATGSVPKVPPIPGRELAGVATLSSLADADGLRALAAAHKGGKAVIVGGGLIGMETCEALVAAGLHVTVVEALPGILMGFLDPELALLVENHARSKGAAILTGVGIAAILGTGGQGGHVTGVRLADGRELPCSLVVLSIGVAPSVALAKAAGLELGPTGAVATDAHMRTSDPDIYAAGDCVEVKNRLTGRPMLAPFGDLANLEGRVAGENAVLGDTATFPGSIGSGICKVFDFAAAATGLSERRAREAGFEVVTAVNAGPDKPGFMGAKPLVSKLIAEAKTGRILGFACVGPGNVNRQAAEMAMAILGGLTIDDVATADLPYAPPYSLAVDHAIATAHILQNKMRGLMRGASSLAVKERLDAGERPFLLDVRGPKEFEEMRLGLGETLIPLGQLRKRLGDLPADKSAPIVAYCKVSMRGYEAQRVLEAHGYDNVTVLEGGLAAWPFGLEK</sequence>
<gene>
    <name evidence="8" type="ORF">DesU5LDRAFT_2111</name>
</gene>
<dbReference type="InterPro" id="IPR036873">
    <property type="entry name" value="Rhodanese-like_dom_sf"/>
</dbReference>